<comment type="cofactor">
    <cofactor evidence="2">
        <name>Zn(2+)</name>
        <dbReference type="ChEBI" id="CHEBI:29105"/>
    </cofactor>
</comment>
<evidence type="ECO:0000256" key="9">
    <source>
        <dbReference type="ARBA" id="ARBA00022833"/>
    </source>
</evidence>
<dbReference type="PANTHER" id="PTHR12143">
    <property type="entry name" value="PEPTIDE N-GLYCANASE PNGASE -RELATED"/>
    <property type="match status" value="1"/>
</dbReference>
<evidence type="ECO:0000256" key="4">
    <source>
        <dbReference type="ARBA" id="ARBA00009390"/>
    </source>
</evidence>
<organism evidence="12 13">
    <name type="scientific">[Myrmecia] bisecta</name>
    <dbReference type="NCBI Taxonomy" id="41462"/>
    <lineage>
        <taxon>Eukaryota</taxon>
        <taxon>Viridiplantae</taxon>
        <taxon>Chlorophyta</taxon>
        <taxon>core chlorophytes</taxon>
        <taxon>Trebouxiophyceae</taxon>
        <taxon>Trebouxiales</taxon>
        <taxon>Trebouxiaceae</taxon>
        <taxon>Myrmecia</taxon>
    </lineage>
</organism>
<dbReference type="GO" id="GO:0005829">
    <property type="term" value="C:cytosol"/>
    <property type="evidence" value="ECO:0007669"/>
    <property type="project" value="TreeGrafter"/>
</dbReference>
<evidence type="ECO:0000313" key="12">
    <source>
        <dbReference type="EMBL" id="KAK9819776.1"/>
    </source>
</evidence>
<gene>
    <name evidence="12" type="ORF">WJX72_002242</name>
</gene>
<dbReference type="Gene3D" id="2.20.25.10">
    <property type="match status" value="1"/>
</dbReference>
<dbReference type="SUPFAM" id="SSF49785">
    <property type="entry name" value="Galactose-binding domain-like"/>
    <property type="match status" value="1"/>
</dbReference>
<name>A0AAW1QEE7_9CHLO</name>
<dbReference type="GO" id="GO:0000224">
    <property type="term" value="F:peptide-N4-(N-acetyl-beta-glucosaminyl)asparagine amidase activity"/>
    <property type="evidence" value="ECO:0007669"/>
    <property type="project" value="UniProtKB-EC"/>
</dbReference>
<feature type="domain" description="Transglutaminase-like" evidence="11">
    <location>
        <begin position="163"/>
        <end position="218"/>
    </location>
</feature>
<comment type="similarity">
    <text evidence="4">Belongs to the transglutaminase-like superfamily. PNGase family.</text>
</comment>
<keyword evidence="13" id="KW-1185">Reference proteome</keyword>
<dbReference type="FunFam" id="2.20.25.10:FF:000011">
    <property type="entry name" value="peptide-N(4)-(N-acetyl-beta- glucosaminyl)asparagine amidase"/>
    <property type="match status" value="1"/>
</dbReference>
<keyword evidence="7" id="KW-0963">Cytoplasm</keyword>
<dbReference type="AlphaFoldDB" id="A0AAW1QEE7"/>
<dbReference type="Gene3D" id="3.10.620.30">
    <property type="match status" value="1"/>
</dbReference>
<dbReference type="InterPro" id="IPR050883">
    <property type="entry name" value="PNGase"/>
</dbReference>
<dbReference type="EMBL" id="JALJOR010000003">
    <property type="protein sequence ID" value="KAK9819776.1"/>
    <property type="molecule type" value="Genomic_DNA"/>
</dbReference>
<evidence type="ECO:0000256" key="10">
    <source>
        <dbReference type="ARBA" id="ARBA00032901"/>
    </source>
</evidence>
<keyword evidence="8" id="KW-0479">Metal-binding</keyword>
<comment type="caution">
    <text evidence="12">The sequence shown here is derived from an EMBL/GenBank/DDBJ whole genome shotgun (WGS) entry which is preliminary data.</text>
</comment>
<dbReference type="SMART" id="SM00460">
    <property type="entry name" value="TGc"/>
    <property type="match status" value="1"/>
</dbReference>
<dbReference type="GO" id="GO:0046872">
    <property type="term" value="F:metal ion binding"/>
    <property type="evidence" value="ECO:0007669"/>
    <property type="project" value="UniProtKB-KW"/>
</dbReference>
<evidence type="ECO:0000313" key="13">
    <source>
        <dbReference type="Proteomes" id="UP001489004"/>
    </source>
</evidence>
<dbReference type="Proteomes" id="UP001489004">
    <property type="component" value="Unassembled WGS sequence"/>
</dbReference>
<dbReference type="InterPro" id="IPR008979">
    <property type="entry name" value="Galactose-bd-like_sf"/>
</dbReference>
<evidence type="ECO:0000256" key="1">
    <source>
        <dbReference type="ARBA" id="ARBA00001650"/>
    </source>
</evidence>
<evidence type="ECO:0000256" key="8">
    <source>
        <dbReference type="ARBA" id="ARBA00022723"/>
    </source>
</evidence>
<accession>A0AAW1QEE7</accession>
<keyword evidence="9" id="KW-0862">Zinc</keyword>
<dbReference type="InterPro" id="IPR038765">
    <property type="entry name" value="Papain-like_cys_pep_sf"/>
</dbReference>
<dbReference type="EC" id="3.5.1.52" evidence="5"/>
<dbReference type="GO" id="GO:0005634">
    <property type="term" value="C:nucleus"/>
    <property type="evidence" value="ECO:0007669"/>
    <property type="project" value="TreeGrafter"/>
</dbReference>
<dbReference type="SUPFAM" id="SSF54001">
    <property type="entry name" value="Cysteine proteinases"/>
    <property type="match status" value="1"/>
</dbReference>
<evidence type="ECO:0000256" key="7">
    <source>
        <dbReference type="ARBA" id="ARBA00022490"/>
    </source>
</evidence>
<evidence type="ECO:0000256" key="3">
    <source>
        <dbReference type="ARBA" id="ARBA00004496"/>
    </source>
</evidence>
<evidence type="ECO:0000256" key="2">
    <source>
        <dbReference type="ARBA" id="ARBA00001947"/>
    </source>
</evidence>
<dbReference type="Gene3D" id="2.60.120.260">
    <property type="entry name" value="Galactose-binding domain-like"/>
    <property type="match status" value="1"/>
</dbReference>
<comment type="subcellular location">
    <subcellularLocation>
        <location evidence="3">Cytoplasm</location>
    </subcellularLocation>
</comment>
<dbReference type="GO" id="GO:0006516">
    <property type="term" value="P:glycoprotein catabolic process"/>
    <property type="evidence" value="ECO:0007669"/>
    <property type="project" value="TreeGrafter"/>
</dbReference>
<protein>
    <recommendedName>
        <fullName evidence="6">Peptide-N(4)-(N-acetyl-beta-glucosaminyl)asparagine amidase</fullName>
        <ecNumber evidence="5">3.5.1.52</ecNumber>
    </recommendedName>
    <alternativeName>
        <fullName evidence="10">Peptide:N-glycanase</fullName>
    </alternativeName>
</protein>
<evidence type="ECO:0000256" key="5">
    <source>
        <dbReference type="ARBA" id="ARBA00012158"/>
    </source>
</evidence>
<dbReference type="PANTHER" id="PTHR12143:SF19">
    <property type="entry name" value="PEPTIDE-N(4)-(N-ACETYL-BETA-GLUCOSAMINYL)ASPARAGINE AMIDASE"/>
    <property type="match status" value="1"/>
</dbReference>
<dbReference type="InterPro" id="IPR002931">
    <property type="entry name" value="Transglutaminase-like"/>
</dbReference>
<dbReference type="Pfam" id="PF01841">
    <property type="entry name" value="Transglut_core"/>
    <property type="match status" value="1"/>
</dbReference>
<proteinExistence type="inferred from homology"/>
<comment type="catalytic activity">
    <reaction evidence="1">
        <text>Hydrolysis of an N(4)-(acetyl-beta-D-glucosaminyl)asparagine residue in which the glucosamine residue may be further glycosylated, to yield a (substituted) N-acetyl-beta-D-glucosaminylamine and a peptide containing an aspartate residue.</text>
        <dbReference type="EC" id="3.5.1.52"/>
    </reaction>
</comment>
<reference evidence="12 13" key="1">
    <citation type="journal article" date="2024" name="Nat. Commun.">
        <title>Phylogenomics reveals the evolutionary origins of lichenization in chlorophyte algae.</title>
        <authorList>
            <person name="Puginier C."/>
            <person name="Libourel C."/>
            <person name="Otte J."/>
            <person name="Skaloud P."/>
            <person name="Haon M."/>
            <person name="Grisel S."/>
            <person name="Petersen M."/>
            <person name="Berrin J.G."/>
            <person name="Delaux P.M."/>
            <person name="Dal Grande F."/>
            <person name="Keller J."/>
        </authorList>
    </citation>
    <scope>NUCLEOTIDE SEQUENCE [LARGE SCALE GENOMIC DNA]</scope>
    <source>
        <strain evidence="12 13">SAG 2043</strain>
    </source>
</reference>
<evidence type="ECO:0000256" key="6">
    <source>
        <dbReference type="ARBA" id="ARBA00018546"/>
    </source>
</evidence>
<sequence length="473" mass="52352">MDADEALARALQAEEHQLAFASRQPAADGHQEFATRLQAAVQTVLQYEDQLLQALALSVVPLEELQREAAEQVKLIEAMGEQPPLAAEDALAQGLLAWFKADFFKWVNNPACQLCGGSNTQGTGVAGPTAEEAAGGAGRTEVYRCVQCGSITRFPRYNDPAKLLETRSGRCGEWANCFTLCCRAVGLDARYVLDWTDHVWTEYYSHALRRWVHLDPCEVAYDKPLLYEVGWGKPLSYVLGFSKDEVVDVTRRYTKQWGQLRLRRTQADEGWLRQYLQQLSGRLQAELPPDLRAVLRERLEREVQQLAQQQAQPVSADEAAMPGRQTGSAAWRAVRGETGTSTGTCAVPALLTGTRFRLAKDDHQNAHEPRAVCGGAVRASGENAPSETAVQAFDGRADTKWLDFGGANGGLTWLEYRLPNMALPAVVDEYALTSANDSPERDPCNWTLEGWADGENWTALDGGRHQMKRQCSR</sequence>
<evidence type="ECO:0000259" key="11">
    <source>
        <dbReference type="SMART" id="SM00460"/>
    </source>
</evidence>